<feature type="transmembrane region" description="Helical" evidence="1">
    <location>
        <begin position="258"/>
        <end position="279"/>
    </location>
</feature>
<feature type="transmembrane region" description="Helical" evidence="1">
    <location>
        <begin position="291"/>
        <end position="311"/>
    </location>
</feature>
<evidence type="ECO:0008006" key="4">
    <source>
        <dbReference type="Google" id="ProtNLM"/>
    </source>
</evidence>
<feature type="transmembrane region" description="Helical" evidence="1">
    <location>
        <begin position="373"/>
        <end position="394"/>
    </location>
</feature>
<sequence length="399" mass="41484">MAMTITAWWTRRGPLSLSAFVGELAVVGSAVAVLLHSARGHLPVLTGGYTAWDGSLNPAAAAAWIISAGSEPTFYASALSGIGLLAGGAFAHWLMVRNARGQGFTQACGTTAWPWAVSAALLGVVLSNLLWGWTLSASHAWQPLFVPFVSVSPTIVLMYGPSLRTVLTGAGLGAFTTPPLALLGTNYFCPWLSLPPVVGVTGGMAIGALIAFGICRVLPWLPLPLHLHQQDPPEPVLAQAEHSVGWSMRRVLADFSEAQFFGSEWASLGLIAGAVIAYLLNPALPSYGSGLLPNILAGQVLTAAISVALWHRQWSARPFFPTFVPIVSVVPATVLTYGGTVASIIAGALFGAVISPPLAAAISHRLPTDFHPFIGNVASMAFSTALIVPALGLLPGFSA</sequence>
<keyword evidence="3" id="KW-1185">Reference proteome</keyword>
<dbReference type="EMBL" id="JBIRXV010000007">
    <property type="protein sequence ID" value="MFI2324303.1"/>
    <property type="molecule type" value="Genomic_DNA"/>
</dbReference>
<evidence type="ECO:0000256" key="1">
    <source>
        <dbReference type="SAM" id="Phobius"/>
    </source>
</evidence>
<feature type="transmembrane region" description="Helical" evidence="1">
    <location>
        <begin position="194"/>
        <end position="218"/>
    </location>
</feature>
<keyword evidence="1" id="KW-1133">Transmembrane helix</keyword>
<name>A0ABW7WMU6_9NOCA</name>
<evidence type="ECO:0000313" key="3">
    <source>
        <dbReference type="Proteomes" id="UP001611450"/>
    </source>
</evidence>
<keyword evidence="1" id="KW-0812">Transmembrane</keyword>
<feature type="transmembrane region" description="Helical" evidence="1">
    <location>
        <begin position="323"/>
        <end position="353"/>
    </location>
</feature>
<organism evidence="2 3">
    <name type="scientific">Nocardia beijingensis</name>
    <dbReference type="NCBI Taxonomy" id="95162"/>
    <lineage>
        <taxon>Bacteria</taxon>
        <taxon>Bacillati</taxon>
        <taxon>Actinomycetota</taxon>
        <taxon>Actinomycetes</taxon>
        <taxon>Mycobacteriales</taxon>
        <taxon>Nocardiaceae</taxon>
        <taxon>Nocardia</taxon>
    </lineage>
</organism>
<feature type="transmembrane region" description="Helical" evidence="1">
    <location>
        <begin position="74"/>
        <end position="94"/>
    </location>
</feature>
<dbReference type="Proteomes" id="UP001611450">
    <property type="component" value="Unassembled WGS sequence"/>
</dbReference>
<protein>
    <recommendedName>
        <fullName evidence="4">Integral membrane protein</fullName>
    </recommendedName>
</protein>
<proteinExistence type="predicted"/>
<accession>A0ABW7WMU6</accession>
<reference evidence="2 3" key="1">
    <citation type="submission" date="2024-10" db="EMBL/GenBank/DDBJ databases">
        <title>The Natural Products Discovery Center: Release of the First 8490 Sequenced Strains for Exploring Actinobacteria Biosynthetic Diversity.</title>
        <authorList>
            <person name="Kalkreuter E."/>
            <person name="Kautsar S.A."/>
            <person name="Yang D."/>
            <person name="Bader C.D."/>
            <person name="Teijaro C.N."/>
            <person name="Fluegel L."/>
            <person name="Davis C.M."/>
            <person name="Simpson J.R."/>
            <person name="Lauterbach L."/>
            <person name="Steele A.D."/>
            <person name="Gui C."/>
            <person name="Meng S."/>
            <person name="Li G."/>
            <person name="Viehrig K."/>
            <person name="Ye F."/>
            <person name="Su P."/>
            <person name="Kiefer A.F."/>
            <person name="Nichols A."/>
            <person name="Cepeda A.J."/>
            <person name="Yan W."/>
            <person name="Fan B."/>
            <person name="Jiang Y."/>
            <person name="Adhikari A."/>
            <person name="Zheng C.-J."/>
            <person name="Schuster L."/>
            <person name="Cowan T.M."/>
            <person name="Smanski M.J."/>
            <person name="Chevrette M.G."/>
            <person name="De Carvalho L.P.S."/>
            <person name="Shen B."/>
        </authorList>
    </citation>
    <scope>NUCLEOTIDE SEQUENCE [LARGE SCALE GENOMIC DNA]</scope>
    <source>
        <strain evidence="2 3">NPDC019626</strain>
    </source>
</reference>
<gene>
    <name evidence="2" type="ORF">ACH47G_27795</name>
</gene>
<feature type="transmembrane region" description="Helical" evidence="1">
    <location>
        <begin position="166"/>
        <end position="188"/>
    </location>
</feature>
<feature type="transmembrane region" description="Helical" evidence="1">
    <location>
        <begin position="140"/>
        <end position="159"/>
    </location>
</feature>
<comment type="caution">
    <text evidence="2">The sequence shown here is derived from an EMBL/GenBank/DDBJ whole genome shotgun (WGS) entry which is preliminary data.</text>
</comment>
<dbReference type="RefSeq" id="WP_396946469.1">
    <property type="nucleotide sequence ID" value="NZ_JBIRXV010000007.1"/>
</dbReference>
<evidence type="ECO:0000313" key="2">
    <source>
        <dbReference type="EMBL" id="MFI2324303.1"/>
    </source>
</evidence>
<keyword evidence="1" id="KW-0472">Membrane</keyword>
<feature type="transmembrane region" description="Helical" evidence="1">
    <location>
        <begin position="115"/>
        <end position="134"/>
    </location>
</feature>